<comment type="caution">
    <text evidence="10">The sequence shown here is derived from an EMBL/GenBank/DDBJ whole genome shotgun (WGS) entry which is preliminary data.</text>
</comment>
<feature type="domain" description="TaqI-like C-terminal specificity" evidence="9">
    <location>
        <begin position="386"/>
        <end position="493"/>
    </location>
</feature>
<comment type="catalytic activity">
    <reaction evidence="7">
        <text>a 2'-deoxyadenosine in DNA + S-adenosyl-L-methionine = an N(6)-methyl-2'-deoxyadenosine in DNA + S-adenosyl-L-homocysteine + H(+)</text>
        <dbReference type="Rhea" id="RHEA:15197"/>
        <dbReference type="Rhea" id="RHEA-COMP:12418"/>
        <dbReference type="Rhea" id="RHEA-COMP:12419"/>
        <dbReference type="ChEBI" id="CHEBI:15378"/>
        <dbReference type="ChEBI" id="CHEBI:57856"/>
        <dbReference type="ChEBI" id="CHEBI:59789"/>
        <dbReference type="ChEBI" id="CHEBI:90615"/>
        <dbReference type="ChEBI" id="CHEBI:90616"/>
        <dbReference type="EC" id="2.1.1.72"/>
    </reaction>
</comment>
<dbReference type="PANTHER" id="PTHR33841">
    <property type="entry name" value="DNA METHYLTRANSFERASE YEEA-RELATED"/>
    <property type="match status" value="1"/>
</dbReference>
<dbReference type="Proteomes" id="UP000224182">
    <property type="component" value="Unassembled WGS sequence"/>
</dbReference>
<keyword evidence="3" id="KW-0808">Transferase</keyword>
<keyword evidence="6" id="KW-0238">DNA-binding</keyword>
<dbReference type="PROSITE" id="PS00092">
    <property type="entry name" value="N6_MTASE"/>
    <property type="match status" value="1"/>
</dbReference>
<dbReference type="InterPro" id="IPR002052">
    <property type="entry name" value="DNA_methylase_N6_adenine_CS"/>
</dbReference>
<dbReference type="GO" id="GO:0009007">
    <property type="term" value="F:site-specific DNA-methyltransferase (adenine-specific) activity"/>
    <property type="evidence" value="ECO:0007669"/>
    <property type="project" value="UniProtKB-EC"/>
</dbReference>
<keyword evidence="2" id="KW-0489">Methyltransferase</keyword>
<dbReference type="GO" id="GO:0032259">
    <property type="term" value="P:methylation"/>
    <property type="evidence" value="ECO:0007669"/>
    <property type="project" value="UniProtKB-KW"/>
</dbReference>
<evidence type="ECO:0000256" key="7">
    <source>
        <dbReference type="ARBA" id="ARBA00047942"/>
    </source>
</evidence>
<feature type="domain" description="Type II methyltransferase M.TaqI-like" evidence="8">
    <location>
        <begin position="88"/>
        <end position="240"/>
    </location>
</feature>
<evidence type="ECO:0000256" key="5">
    <source>
        <dbReference type="ARBA" id="ARBA00022747"/>
    </source>
</evidence>
<dbReference type="EC" id="2.1.1.72" evidence="1"/>
<dbReference type="InterPro" id="IPR050953">
    <property type="entry name" value="N4_N6_ade-DNA_methylase"/>
</dbReference>
<accession>A0A2C6BJ60</accession>
<dbReference type="InterPro" id="IPR029063">
    <property type="entry name" value="SAM-dependent_MTases_sf"/>
</dbReference>
<reference evidence="10 11" key="1">
    <citation type="submission" date="2017-06" db="EMBL/GenBank/DDBJ databases">
        <title>Draft genome sequence of Fusobacterium nucleatum subsp. polymorphum KCOM 1271 (=ChDC F305).</title>
        <authorList>
            <person name="Kook J.-K."/>
            <person name="Park S.-N."/>
            <person name="Lim Y.K."/>
            <person name="Roh H."/>
        </authorList>
    </citation>
    <scope>NUCLEOTIDE SEQUENCE [LARGE SCALE GENOMIC DNA]</scope>
    <source>
        <strain evidence="11">KCOM 1271 (ChDC F305)</strain>
    </source>
</reference>
<dbReference type="CDD" id="cd02440">
    <property type="entry name" value="AdoMet_MTases"/>
    <property type="match status" value="1"/>
</dbReference>
<gene>
    <name evidence="10" type="ORF">CBG54_12830</name>
</gene>
<dbReference type="InterPro" id="IPR011639">
    <property type="entry name" value="MethylTrfase_TaqI-like_dom"/>
</dbReference>
<dbReference type="EMBL" id="NIRN01000002">
    <property type="protein sequence ID" value="PHI03862.1"/>
    <property type="molecule type" value="Genomic_DNA"/>
</dbReference>
<evidence type="ECO:0000313" key="10">
    <source>
        <dbReference type="EMBL" id="PHI03862.1"/>
    </source>
</evidence>
<evidence type="ECO:0000256" key="2">
    <source>
        <dbReference type="ARBA" id="ARBA00022603"/>
    </source>
</evidence>
<dbReference type="GO" id="GO:0009307">
    <property type="term" value="P:DNA restriction-modification system"/>
    <property type="evidence" value="ECO:0007669"/>
    <property type="project" value="UniProtKB-KW"/>
</dbReference>
<dbReference type="AlphaFoldDB" id="A0A2C6BJ60"/>
<dbReference type="InterPro" id="IPR025931">
    <property type="entry name" value="TaqI_C"/>
</dbReference>
<dbReference type="Pfam" id="PF07669">
    <property type="entry name" value="Eco57I"/>
    <property type="match status" value="1"/>
</dbReference>
<evidence type="ECO:0000259" key="9">
    <source>
        <dbReference type="Pfam" id="PF12950"/>
    </source>
</evidence>
<dbReference type="PRINTS" id="PR00507">
    <property type="entry name" value="N12N6MTFRASE"/>
</dbReference>
<evidence type="ECO:0000313" key="11">
    <source>
        <dbReference type="Proteomes" id="UP000224182"/>
    </source>
</evidence>
<dbReference type="Gene3D" id="3.40.50.150">
    <property type="entry name" value="Vaccinia Virus protein VP39"/>
    <property type="match status" value="1"/>
</dbReference>
<dbReference type="PANTHER" id="PTHR33841:SF1">
    <property type="entry name" value="DNA METHYLTRANSFERASE A"/>
    <property type="match status" value="1"/>
</dbReference>
<evidence type="ECO:0000256" key="1">
    <source>
        <dbReference type="ARBA" id="ARBA00011900"/>
    </source>
</evidence>
<proteinExistence type="predicted"/>
<dbReference type="GO" id="GO:0003677">
    <property type="term" value="F:DNA binding"/>
    <property type="evidence" value="ECO:0007669"/>
    <property type="project" value="UniProtKB-KW"/>
</dbReference>
<evidence type="ECO:0000256" key="6">
    <source>
        <dbReference type="ARBA" id="ARBA00023125"/>
    </source>
</evidence>
<dbReference type="Pfam" id="PF12950">
    <property type="entry name" value="TaqI_C"/>
    <property type="match status" value="1"/>
</dbReference>
<keyword evidence="4" id="KW-0949">S-adenosyl-L-methionine</keyword>
<sequence length="544" mass="63985">MYYGLLSRSKEYEDNLSKNNKKEIGIYYTNDVNIIKDMISRIDILCGKILEPSCGSGLFLIYIIEEIIYRLKEKHYSDEQILNYIYDNIYANDIDETALKLAKSNIYILLNPLIENVKKNNKDFVFRELLFFNYDFTNKDIFDIKFDLIIGNPPFVTMYGKRSQGMSEIKRKYFNTFEFVKNKKGNNKFNINMFFIENGLKLLSENGILSFILDISFLEDAYIDLRNYILKRYYILSYIYNINGFENVNSGQIILNISNKRNKIIEAYDYINKNKVNIPSDMWLNNEKYKFLIPLDYNEKVILDKLEKNISLGDVFKGKSLRTCCALTGKTDEFITNLECSYDNVFPYIEGSKGLTSKFGKLLSYRNIKYDYTLQLKLSNEFKEELEKKGVKNKKRVTLGDKEAYLKPKILIRQSAKELICTYTEKKYMANNSIYILTNEKKDDLLSKNKLKYVCGLLNSDLITFYAKKKEIIRGGNGKIPQLKISDIKKIPIKICREEFENIIKIVDSLLINNKNKQLLDELNNLVYKIYQITEKEIEYIKKL</sequence>
<organism evidence="10 11">
    <name type="scientific">Fusobacterium nucleatum subsp. polymorphum</name>
    <name type="common">Fusobacterium polymorphum</name>
    <dbReference type="NCBI Taxonomy" id="76857"/>
    <lineage>
        <taxon>Bacteria</taxon>
        <taxon>Fusobacteriati</taxon>
        <taxon>Fusobacteriota</taxon>
        <taxon>Fusobacteriia</taxon>
        <taxon>Fusobacteriales</taxon>
        <taxon>Fusobacteriaceae</taxon>
        <taxon>Fusobacterium</taxon>
    </lineage>
</organism>
<dbReference type="RefSeq" id="WP_098975282.1">
    <property type="nucleotide sequence ID" value="NZ_CP077115.1"/>
</dbReference>
<dbReference type="SUPFAM" id="SSF53335">
    <property type="entry name" value="S-adenosyl-L-methionine-dependent methyltransferases"/>
    <property type="match status" value="1"/>
</dbReference>
<evidence type="ECO:0000256" key="4">
    <source>
        <dbReference type="ARBA" id="ARBA00022691"/>
    </source>
</evidence>
<protein>
    <recommendedName>
        <fullName evidence="1">site-specific DNA-methyltransferase (adenine-specific)</fullName>
        <ecNumber evidence="1">2.1.1.72</ecNumber>
    </recommendedName>
</protein>
<keyword evidence="5" id="KW-0680">Restriction system</keyword>
<evidence type="ECO:0000259" key="8">
    <source>
        <dbReference type="Pfam" id="PF07669"/>
    </source>
</evidence>
<name>A0A2C6BJ60_FUSNP</name>
<evidence type="ECO:0000256" key="3">
    <source>
        <dbReference type="ARBA" id="ARBA00022679"/>
    </source>
</evidence>